<proteinExistence type="predicted"/>
<feature type="domain" description="Transcriptional regulator DauR-like HTH" evidence="2">
    <location>
        <begin position="141"/>
        <end position="202"/>
    </location>
</feature>
<dbReference type="RefSeq" id="WP_213513037.1">
    <property type="nucleotide sequence ID" value="NZ_BOSE01000001.1"/>
</dbReference>
<comment type="caution">
    <text evidence="3">The sequence shown here is derived from an EMBL/GenBank/DDBJ whole genome shotgun (WGS) entry which is preliminary data.</text>
</comment>
<dbReference type="PANTHER" id="PTHR35568">
    <property type="entry name" value="TRANSCRIPTIONAL REGULATOR DAUR"/>
    <property type="match status" value="1"/>
</dbReference>
<dbReference type="InterPro" id="IPR039446">
    <property type="entry name" value="DauR-like"/>
</dbReference>
<sequence length="208" mass="23591">MNKEQAFSFLDRLAKGIAETFGKQCETLIHDMTVKGHPIVAIYNGEVTGREVGSIVDVLGSTRDVNEVLTEVDFINYLVIRPDGRQIKSSTFQLAGEDYKYALGINFDFTDLVQANKMLINLMNVGGDLQNAIWQAGEGMMSSLFEESLALIGKPIEDLNKQDRLKLIKLLKQKNLFEMHKSVPYVSEKLNVSRYTIYNYLKELDEEE</sequence>
<dbReference type="InterPro" id="IPR013559">
    <property type="entry name" value="YheO"/>
</dbReference>
<dbReference type="AlphaFoldDB" id="A0A919YMI8"/>
<organism evidence="3 4">
    <name type="scientific">Paenibacillus montaniterrae</name>
    <dbReference type="NCBI Taxonomy" id="429341"/>
    <lineage>
        <taxon>Bacteria</taxon>
        <taxon>Bacillati</taxon>
        <taxon>Bacillota</taxon>
        <taxon>Bacilli</taxon>
        <taxon>Bacillales</taxon>
        <taxon>Paenibacillaceae</taxon>
        <taxon>Paenibacillus</taxon>
    </lineage>
</organism>
<protein>
    <recommendedName>
        <fullName evidence="5">DNA-binding protein</fullName>
    </recommendedName>
</protein>
<accession>A0A919YMI8</accession>
<dbReference type="Pfam" id="PF08348">
    <property type="entry name" value="PAS_6"/>
    <property type="match status" value="1"/>
</dbReference>
<dbReference type="EMBL" id="BOSE01000001">
    <property type="protein sequence ID" value="GIP14851.1"/>
    <property type="molecule type" value="Genomic_DNA"/>
</dbReference>
<keyword evidence="4" id="KW-1185">Reference proteome</keyword>
<dbReference type="InterPro" id="IPR039445">
    <property type="entry name" value="DauR-like_HTH"/>
</dbReference>
<name>A0A919YMI8_9BACL</name>
<evidence type="ECO:0000259" key="2">
    <source>
        <dbReference type="Pfam" id="PF13309"/>
    </source>
</evidence>
<evidence type="ECO:0000313" key="4">
    <source>
        <dbReference type="Proteomes" id="UP000683139"/>
    </source>
</evidence>
<feature type="domain" description="YheO-like" evidence="1">
    <location>
        <begin position="10"/>
        <end position="117"/>
    </location>
</feature>
<dbReference type="Proteomes" id="UP000683139">
    <property type="component" value="Unassembled WGS sequence"/>
</dbReference>
<dbReference type="Pfam" id="PF13309">
    <property type="entry name" value="HTH_22"/>
    <property type="match status" value="1"/>
</dbReference>
<evidence type="ECO:0000259" key="1">
    <source>
        <dbReference type="Pfam" id="PF08348"/>
    </source>
</evidence>
<evidence type="ECO:0008006" key="5">
    <source>
        <dbReference type="Google" id="ProtNLM"/>
    </source>
</evidence>
<reference evidence="3" key="1">
    <citation type="submission" date="2021-03" db="EMBL/GenBank/DDBJ databases">
        <title>Antimicrobial resistance genes in bacteria isolated from Japanese honey, and their potential for conferring macrolide and lincosamide resistance in the American foulbrood pathogen Paenibacillus larvae.</title>
        <authorList>
            <person name="Okamoto M."/>
            <person name="Kumagai M."/>
            <person name="Kanamori H."/>
            <person name="Takamatsu D."/>
        </authorList>
    </citation>
    <scope>NUCLEOTIDE SEQUENCE</scope>
    <source>
        <strain evidence="3">J40TS1</strain>
    </source>
</reference>
<evidence type="ECO:0000313" key="3">
    <source>
        <dbReference type="EMBL" id="GIP14851.1"/>
    </source>
</evidence>
<gene>
    <name evidence="3" type="ORF">J40TS1_04930</name>
</gene>
<dbReference type="PANTHER" id="PTHR35568:SF1">
    <property type="entry name" value="TRANSCRIPTIONAL REGULATOR DAUR"/>
    <property type="match status" value="1"/>
</dbReference>